<feature type="non-terminal residue" evidence="2">
    <location>
        <position position="1"/>
    </location>
</feature>
<proteinExistence type="predicted"/>
<sequence length="64" mass="6799">EPNLAPGLKAVFSWLPTSALVKVFQFSLSSSAPLDQLLTSLAVALGGTVLVFAAVVWKVRRSDK</sequence>
<protein>
    <submittedName>
        <fullName evidence="2">Uncharacterized protein</fullName>
    </submittedName>
</protein>
<dbReference type="AlphaFoldDB" id="X0UI38"/>
<evidence type="ECO:0000313" key="2">
    <source>
        <dbReference type="EMBL" id="GAF88190.1"/>
    </source>
</evidence>
<name>X0UI38_9ZZZZ</name>
<gene>
    <name evidence="2" type="ORF">S01H1_31134</name>
</gene>
<evidence type="ECO:0000256" key="1">
    <source>
        <dbReference type="SAM" id="Phobius"/>
    </source>
</evidence>
<dbReference type="EMBL" id="BARS01019193">
    <property type="protein sequence ID" value="GAF88190.1"/>
    <property type="molecule type" value="Genomic_DNA"/>
</dbReference>
<keyword evidence="1" id="KW-1133">Transmembrane helix</keyword>
<reference evidence="2" key="1">
    <citation type="journal article" date="2014" name="Front. Microbiol.">
        <title>High frequency of phylogenetically diverse reductive dehalogenase-homologous genes in deep subseafloor sedimentary metagenomes.</title>
        <authorList>
            <person name="Kawai M."/>
            <person name="Futagami T."/>
            <person name="Toyoda A."/>
            <person name="Takaki Y."/>
            <person name="Nishi S."/>
            <person name="Hori S."/>
            <person name="Arai W."/>
            <person name="Tsubouchi T."/>
            <person name="Morono Y."/>
            <person name="Uchiyama I."/>
            <person name="Ito T."/>
            <person name="Fujiyama A."/>
            <person name="Inagaki F."/>
            <person name="Takami H."/>
        </authorList>
    </citation>
    <scope>NUCLEOTIDE SEQUENCE</scope>
    <source>
        <strain evidence="2">Expedition CK06-06</strain>
    </source>
</reference>
<accession>X0UI38</accession>
<keyword evidence="1" id="KW-0472">Membrane</keyword>
<comment type="caution">
    <text evidence="2">The sequence shown here is derived from an EMBL/GenBank/DDBJ whole genome shotgun (WGS) entry which is preliminary data.</text>
</comment>
<keyword evidence="1" id="KW-0812">Transmembrane</keyword>
<feature type="transmembrane region" description="Helical" evidence="1">
    <location>
        <begin position="37"/>
        <end position="57"/>
    </location>
</feature>
<organism evidence="2">
    <name type="scientific">marine sediment metagenome</name>
    <dbReference type="NCBI Taxonomy" id="412755"/>
    <lineage>
        <taxon>unclassified sequences</taxon>
        <taxon>metagenomes</taxon>
        <taxon>ecological metagenomes</taxon>
    </lineage>
</organism>